<sequence length="283" mass="31129">MKPFQLQILLALVLPISSAYTIHDCDDNKPSIEYAITLAQTSMIQPLLDIQRGISSIHGYTAMYKSNVFKPYIQSLMTNILHLPATHAAGRDQDPAFVCAKPNIGQKYNLDYEPLDRCAQTAVSSFWAKNTALVFLCPSFSTLKAQPIFTPGGPRDIYCPVVYNNVFVGQSDPLVKYQSYDLVHQLAHLYLQGGGLTGETQPKEVMDWNSCVGLGWTPFEGGPSVRNPFNLVYYAAFVNQECSQMPDPFVAPFSRQGDQSGLSSSGNMTGALNANVTGLWLQS</sequence>
<reference evidence="2" key="1">
    <citation type="submission" date="2021-03" db="EMBL/GenBank/DDBJ databases">
        <authorList>
            <person name="Tagirdzhanova G."/>
        </authorList>
    </citation>
    <scope>NUCLEOTIDE SEQUENCE</scope>
</reference>
<accession>A0A8H3FEG1</accession>
<gene>
    <name evidence="2" type="ORF">IMSHALPRED_006222</name>
</gene>
<feature type="chain" id="PRO_5034269984" description="Lysine-specific metallo-endopeptidase domain-containing protein" evidence="1">
    <location>
        <begin position="20"/>
        <end position="283"/>
    </location>
</feature>
<keyword evidence="3" id="KW-1185">Reference proteome</keyword>
<evidence type="ECO:0000313" key="2">
    <source>
        <dbReference type="EMBL" id="CAF9924521.1"/>
    </source>
</evidence>
<proteinExistence type="predicted"/>
<dbReference type="OrthoDB" id="5290324at2759"/>
<evidence type="ECO:0000256" key="1">
    <source>
        <dbReference type="SAM" id="SignalP"/>
    </source>
</evidence>
<keyword evidence="1" id="KW-0732">Signal</keyword>
<evidence type="ECO:0000313" key="3">
    <source>
        <dbReference type="Proteomes" id="UP000664534"/>
    </source>
</evidence>
<dbReference type="AlphaFoldDB" id="A0A8H3FEG1"/>
<evidence type="ECO:0008006" key="4">
    <source>
        <dbReference type="Google" id="ProtNLM"/>
    </source>
</evidence>
<dbReference type="EMBL" id="CAJPDT010000036">
    <property type="protein sequence ID" value="CAF9924521.1"/>
    <property type="molecule type" value="Genomic_DNA"/>
</dbReference>
<organism evidence="2 3">
    <name type="scientific">Imshaugia aleurites</name>
    <dbReference type="NCBI Taxonomy" id="172621"/>
    <lineage>
        <taxon>Eukaryota</taxon>
        <taxon>Fungi</taxon>
        <taxon>Dikarya</taxon>
        <taxon>Ascomycota</taxon>
        <taxon>Pezizomycotina</taxon>
        <taxon>Lecanoromycetes</taxon>
        <taxon>OSLEUM clade</taxon>
        <taxon>Lecanoromycetidae</taxon>
        <taxon>Lecanorales</taxon>
        <taxon>Lecanorineae</taxon>
        <taxon>Parmeliaceae</taxon>
        <taxon>Imshaugia</taxon>
    </lineage>
</organism>
<dbReference type="Proteomes" id="UP000664534">
    <property type="component" value="Unassembled WGS sequence"/>
</dbReference>
<protein>
    <recommendedName>
        <fullName evidence="4">Lysine-specific metallo-endopeptidase domain-containing protein</fullName>
    </recommendedName>
</protein>
<comment type="caution">
    <text evidence="2">The sequence shown here is derived from an EMBL/GenBank/DDBJ whole genome shotgun (WGS) entry which is preliminary data.</text>
</comment>
<feature type="signal peptide" evidence="1">
    <location>
        <begin position="1"/>
        <end position="19"/>
    </location>
</feature>
<name>A0A8H3FEG1_9LECA</name>